<feature type="transmembrane region" description="Helical" evidence="8">
    <location>
        <begin position="95"/>
        <end position="114"/>
    </location>
</feature>
<dbReference type="InterPro" id="IPR004812">
    <property type="entry name" value="Efflux_drug-R_Bcr/CmlA"/>
</dbReference>
<dbReference type="SUPFAM" id="SSF103473">
    <property type="entry name" value="MFS general substrate transporter"/>
    <property type="match status" value="1"/>
</dbReference>
<keyword evidence="7 8" id="KW-0472">Membrane</keyword>
<keyword evidence="5 8" id="KW-0812">Transmembrane</keyword>
<dbReference type="InterPro" id="IPR020846">
    <property type="entry name" value="MFS_dom"/>
</dbReference>
<gene>
    <name evidence="10" type="ORF">ACFFRN_47790</name>
</gene>
<evidence type="ECO:0000256" key="1">
    <source>
        <dbReference type="ARBA" id="ARBA00004651"/>
    </source>
</evidence>
<feature type="transmembrane region" description="Helical" evidence="8">
    <location>
        <begin position="33"/>
        <end position="55"/>
    </location>
</feature>
<evidence type="ECO:0000259" key="9">
    <source>
        <dbReference type="PROSITE" id="PS50850"/>
    </source>
</evidence>
<evidence type="ECO:0000313" key="11">
    <source>
        <dbReference type="Proteomes" id="UP001589646"/>
    </source>
</evidence>
<feature type="domain" description="Major facilitator superfamily (MFS) profile" evidence="9">
    <location>
        <begin position="2"/>
        <end position="385"/>
    </location>
</feature>
<feature type="transmembrane region" description="Helical" evidence="8">
    <location>
        <begin position="272"/>
        <end position="294"/>
    </location>
</feature>
<feature type="transmembrane region" description="Helical" evidence="8">
    <location>
        <begin position="361"/>
        <end position="382"/>
    </location>
</feature>
<evidence type="ECO:0000256" key="2">
    <source>
        <dbReference type="ARBA" id="ARBA00006236"/>
    </source>
</evidence>
<dbReference type="PROSITE" id="PS50850">
    <property type="entry name" value="MFS"/>
    <property type="match status" value="1"/>
</dbReference>
<evidence type="ECO:0000256" key="7">
    <source>
        <dbReference type="ARBA" id="ARBA00023136"/>
    </source>
</evidence>
<keyword evidence="3" id="KW-0813">Transport</keyword>
<dbReference type="Proteomes" id="UP001589646">
    <property type="component" value="Unassembled WGS sequence"/>
</dbReference>
<dbReference type="PANTHER" id="PTHR23502">
    <property type="entry name" value="MAJOR FACILITATOR SUPERFAMILY"/>
    <property type="match status" value="1"/>
</dbReference>
<feature type="transmembrane region" description="Helical" evidence="8">
    <location>
        <begin position="336"/>
        <end position="355"/>
    </location>
</feature>
<feature type="transmembrane region" description="Helical" evidence="8">
    <location>
        <begin position="157"/>
        <end position="176"/>
    </location>
</feature>
<keyword evidence="6 8" id="KW-1133">Transmembrane helix</keyword>
<evidence type="ECO:0000256" key="6">
    <source>
        <dbReference type="ARBA" id="ARBA00022989"/>
    </source>
</evidence>
<dbReference type="NCBIfam" id="TIGR00710">
    <property type="entry name" value="efflux_Bcr_CflA"/>
    <property type="match status" value="1"/>
</dbReference>
<feature type="transmembrane region" description="Helical" evidence="8">
    <location>
        <begin position="246"/>
        <end position="265"/>
    </location>
</feature>
<organism evidence="10 11">
    <name type="scientific">Nonomuraea roseola</name>
    <dbReference type="NCBI Taxonomy" id="46179"/>
    <lineage>
        <taxon>Bacteria</taxon>
        <taxon>Bacillati</taxon>
        <taxon>Actinomycetota</taxon>
        <taxon>Actinomycetes</taxon>
        <taxon>Streptosporangiales</taxon>
        <taxon>Streptosporangiaceae</taxon>
        <taxon>Nonomuraea</taxon>
    </lineage>
</organism>
<dbReference type="InterPro" id="IPR011701">
    <property type="entry name" value="MFS"/>
</dbReference>
<feature type="transmembrane region" description="Helical" evidence="8">
    <location>
        <begin position="300"/>
        <end position="324"/>
    </location>
</feature>
<proteinExistence type="inferred from homology"/>
<dbReference type="InterPro" id="IPR036259">
    <property type="entry name" value="MFS_trans_sf"/>
</dbReference>
<keyword evidence="4" id="KW-1003">Cell membrane</keyword>
<comment type="subcellular location">
    <subcellularLocation>
        <location evidence="1">Cell membrane</location>
        <topology evidence="1">Multi-pass membrane protein</topology>
    </subcellularLocation>
</comment>
<evidence type="ECO:0000256" key="3">
    <source>
        <dbReference type="ARBA" id="ARBA00022448"/>
    </source>
</evidence>
<feature type="transmembrane region" description="Helical" evidence="8">
    <location>
        <begin position="126"/>
        <end position="145"/>
    </location>
</feature>
<dbReference type="Pfam" id="PF07690">
    <property type="entry name" value="MFS_1"/>
    <property type="match status" value="1"/>
</dbReference>
<reference evidence="10 11" key="1">
    <citation type="submission" date="2024-09" db="EMBL/GenBank/DDBJ databases">
        <authorList>
            <person name="Sun Q."/>
            <person name="Mori K."/>
        </authorList>
    </citation>
    <scope>NUCLEOTIDE SEQUENCE [LARGE SCALE GENOMIC DNA]</scope>
    <source>
        <strain evidence="10 11">JCM 3323</strain>
    </source>
</reference>
<name>A0ABV5QFR2_9ACTN</name>
<dbReference type="InterPro" id="IPR005829">
    <property type="entry name" value="Sugar_transporter_CS"/>
</dbReference>
<feature type="transmembrane region" description="Helical" evidence="8">
    <location>
        <begin position="67"/>
        <end position="89"/>
    </location>
</feature>
<evidence type="ECO:0000256" key="5">
    <source>
        <dbReference type="ARBA" id="ARBA00022692"/>
    </source>
</evidence>
<dbReference type="Gene3D" id="1.20.1720.10">
    <property type="entry name" value="Multidrug resistance protein D"/>
    <property type="match status" value="1"/>
</dbReference>
<accession>A0ABV5QFR2</accession>
<dbReference type="PANTHER" id="PTHR23502:SF132">
    <property type="entry name" value="POLYAMINE TRANSPORTER 2-RELATED"/>
    <property type="match status" value="1"/>
</dbReference>
<dbReference type="PRINTS" id="PR01036">
    <property type="entry name" value="TCRTETB"/>
</dbReference>
<sequence>MLLLVLALLSLVGPLATDMYLPAFPRMTEEFGAGAPALQLTLTSMVAGLAVGQLVLGPLSDRYGRRLPLLAGAALACATSALCALAPSLPALTGLRFLQGLSVAAGVVISRAVVSDVADGAAAARMFGILMALTGIGPIVAPPAGALISELYGWRGVYVALAVLAAVSFLGVLLAVPESLPRPRRQAGGVAGSMRSARRMLSDRGYLGYTLAFTFAFGALFCYISASQFVLQNVLGLSVGEASLVFGGGAVIVTLSASANAVLVARVSAERLLAAGLTGLMVSTAAQAVITVAGGLSLPVALTAVLCFSVSLGLVFANATALAIGRVPYAAGAGSAVLGTLQHALAAVVAPLVGLGGDHDAVAMAVGMALMSALALAALGLARSRRPDLVAA</sequence>
<keyword evidence="11" id="KW-1185">Reference proteome</keyword>
<feature type="transmembrane region" description="Helical" evidence="8">
    <location>
        <begin position="206"/>
        <end position="226"/>
    </location>
</feature>
<dbReference type="PROSITE" id="PS00216">
    <property type="entry name" value="SUGAR_TRANSPORT_1"/>
    <property type="match status" value="1"/>
</dbReference>
<evidence type="ECO:0000256" key="8">
    <source>
        <dbReference type="SAM" id="Phobius"/>
    </source>
</evidence>
<dbReference type="EMBL" id="JBHMCE010000026">
    <property type="protein sequence ID" value="MFB9534341.1"/>
    <property type="molecule type" value="Genomic_DNA"/>
</dbReference>
<comment type="caution">
    <text evidence="10">The sequence shown here is derived from an EMBL/GenBank/DDBJ whole genome shotgun (WGS) entry which is preliminary data.</text>
</comment>
<protein>
    <submittedName>
        <fullName evidence="10">Multidrug effflux MFS transporter</fullName>
    </submittedName>
</protein>
<dbReference type="RefSeq" id="WP_346124467.1">
    <property type="nucleotide sequence ID" value="NZ_BAAAXC010000015.1"/>
</dbReference>
<dbReference type="CDD" id="cd17320">
    <property type="entry name" value="MFS_MdfA_MDR_like"/>
    <property type="match status" value="1"/>
</dbReference>
<evidence type="ECO:0000313" key="10">
    <source>
        <dbReference type="EMBL" id="MFB9534341.1"/>
    </source>
</evidence>
<evidence type="ECO:0000256" key="4">
    <source>
        <dbReference type="ARBA" id="ARBA00022475"/>
    </source>
</evidence>
<comment type="similarity">
    <text evidence="2">Belongs to the major facilitator superfamily. Bcr/CmlA family.</text>
</comment>